<dbReference type="Gene3D" id="2.30.40.10">
    <property type="entry name" value="Urease, subunit C, domain 1"/>
    <property type="match status" value="1"/>
</dbReference>
<dbReference type="PANTHER" id="PTHR43135">
    <property type="entry name" value="ALPHA-D-RIBOSE 1-METHYLPHOSPHONATE 5-TRIPHOSPHATE DIPHOSPHATASE"/>
    <property type="match status" value="1"/>
</dbReference>
<gene>
    <name evidence="1" type="primary">28956856</name>
</gene>
<dbReference type="InterPro" id="IPR011059">
    <property type="entry name" value="Metal-dep_hydrolase_composite"/>
</dbReference>
<name>A0A0D2YHQ3_FUSOF</name>
<dbReference type="InterPro" id="IPR032466">
    <property type="entry name" value="Metal_Hydrolase"/>
</dbReference>
<dbReference type="VEuPathDB" id="FungiDB:FOXG_15849"/>
<dbReference type="Gene3D" id="3.30.110.90">
    <property type="entry name" value="Amidohydrolase"/>
    <property type="match status" value="1"/>
</dbReference>
<dbReference type="SUPFAM" id="SSF51556">
    <property type="entry name" value="Metallo-dependent hydrolases"/>
    <property type="match status" value="1"/>
</dbReference>
<dbReference type="Pfam" id="PF01979">
    <property type="entry name" value="Amidohydro_1"/>
    <property type="match status" value="1"/>
</dbReference>
<dbReference type="Gene3D" id="3.40.50.10910">
    <property type="entry name" value="Amidohydrolase"/>
    <property type="match status" value="1"/>
</dbReference>
<dbReference type="Gene3D" id="1.20.58.520">
    <property type="entry name" value="Amidohydrolase"/>
    <property type="match status" value="1"/>
</dbReference>
<evidence type="ECO:0000313" key="1">
    <source>
        <dbReference type="EnsemblFungi" id="FOXG_15849P0"/>
    </source>
</evidence>
<sequence length="391" mass="42320">MASLKDPISNALTTAQKVAIKNVRVFHGEQLTAPTSVVIDGGVIVSDATGAQEIDGANGVLIPGLIDSHVHLEGERHLQRMADWGVTTALGMGEWWPEKLHALRNREGLTDIRSACIPATTPGSLHSKLLPIPPETLVSGSGDASSFVRDRLAEGADYIKVIADLPGPDQPTLDALVSAAHEQGKLVITHAATYIPFTMALEARSDVITHVPRDKALGDESVARMMTDKSVSVPTLTMMETICKPLGWSAIVRLLLQPSLMWTVIKGRRWFIGTESYGHCKESVMRLYSAGVPVVVGTDSNEEEDSPFQIRHGEALHHELELLVEAGMSTVDALRAATSLPAKSFGLSDRGVIEPGKRADLVLLRDDPIKDIRATRSIQRVWCGGIEHIRN</sequence>
<dbReference type="SUPFAM" id="SSF51338">
    <property type="entry name" value="Composite domain of metallo-dependent hydrolases"/>
    <property type="match status" value="1"/>
</dbReference>
<accession>A0A0D2YHQ3</accession>
<dbReference type="GO" id="GO:0016810">
    <property type="term" value="F:hydrolase activity, acting on carbon-nitrogen (but not peptide) bonds"/>
    <property type="evidence" value="ECO:0007669"/>
    <property type="project" value="InterPro"/>
</dbReference>
<protein>
    <submittedName>
        <fullName evidence="1">Uncharacterized protein</fullName>
    </submittedName>
</protein>
<dbReference type="InterPro" id="IPR006680">
    <property type="entry name" value="Amidohydro-rel"/>
</dbReference>
<dbReference type="PANTHER" id="PTHR43135:SF3">
    <property type="entry name" value="ALPHA-D-RIBOSE 1-METHYLPHOSPHONATE 5-TRIPHOSPHATE DIPHOSPHATASE"/>
    <property type="match status" value="1"/>
</dbReference>
<dbReference type="EnsemblFungi" id="FOXG_15849T0">
    <property type="protein sequence ID" value="FOXG_15849P0"/>
    <property type="gene ID" value="FOXG_15849"/>
</dbReference>
<reference evidence="1" key="2">
    <citation type="submission" date="2025-08" db="UniProtKB">
        <authorList>
            <consortium name="EnsemblFungi"/>
        </authorList>
    </citation>
    <scope>IDENTIFICATION</scope>
    <source>
        <strain evidence="1">4287 / CBS 123668 / FGSC 9935 / NRRL 34936</strain>
    </source>
</reference>
<organism evidence="1 2">
    <name type="scientific">Fusarium oxysporum (strain Fo5176)</name>
    <name type="common">Fusarium vascular wilt</name>
    <dbReference type="NCBI Taxonomy" id="660025"/>
    <lineage>
        <taxon>Eukaryota</taxon>
        <taxon>Fungi</taxon>
        <taxon>Dikarya</taxon>
        <taxon>Ascomycota</taxon>
        <taxon>Pezizomycotina</taxon>
        <taxon>Sordariomycetes</taxon>
        <taxon>Hypocreomycetidae</taxon>
        <taxon>Hypocreales</taxon>
        <taxon>Nectriaceae</taxon>
        <taxon>Fusarium</taxon>
        <taxon>Fusarium oxysporum species complex</taxon>
    </lineage>
</organism>
<dbReference type="AlphaFoldDB" id="A0A0D2YHQ3"/>
<dbReference type="InterPro" id="IPR051781">
    <property type="entry name" value="Metallo-dep_Hydrolase"/>
</dbReference>
<dbReference type="STRING" id="426428.A0A0D2YHQ3"/>
<reference evidence="2" key="1">
    <citation type="journal article" date="2012" name="Mol. Plant Microbe Interact.">
        <title>A highly conserved effector in Fusarium oxysporum is required for full virulence on Arabidopsis.</title>
        <authorList>
            <person name="Thatcher L.F."/>
            <person name="Gardiner D.M."/>
            <person name="Kazan K."/>
            <person name="Manners J."/>
        </authorList>
    </citation>
    <scope>NUCLEOTIDE SEQUENCE [LARGE SCALE GENOMIC DNA]</scope>
    <source>
        <strain evidence="2">Fo5176</strain>
    </source>
</reference>
<proteinExistence type="predicted"/>
<evidence type="ECO:0000313" key="2">
    <source>
        <dbReference type="Proteomes" id="UP000002489"/>
    </source>
</evidence>
<dbReference type="Proteomes" id="UP000002489">
    <property type="component" value="Unassembled WGS sequence"/>
</dbReference>